<organism evidence="1 2">
    <name type="scientific">Oceanobacillus limi</name>
    <dbReference type="NCBI Taxonomy" id="930131"/>
    <lineage>
        <taxon>Bacteria</taxon>
        <taxon>Bacillati</taxon>
        <taxon>Bacillota</taxon>
        <taxon>Bacilli</taxon>
        <taxon>Bacillales</taxon>
        <taxon>Bacillaceae</taxon>
        <taxon>Oceanobacillus</taxon>
    </lineage>
</organism>
<protein>
    <submittedName>
        <fullName evidence="1">Uncharacterized protein</fullName>
    </submittedName>
</protein>
<evidence type="ECO:0000313" key="1">
    <source>
        <dbReference type="EMBL" id="SET07494.1"/>
    </source>
</evidence>
<reference evidence="1 2" key="1">
    <citation type="submission" date="2016-10" db="EMBL/GenBank/DDBJ databases">
        <authorList>
            <person name="de Groot N.N."/>
        </authorList>
    </citation>
    <scope>NUCLEOTIDE SEQUENCE [LARGE SCALE GENOMIC DNA]</scope>
    <source>
        <strain evidence="1 2">IBRC-M 10780</strain>
    </source>
</reference>
<name>A0A1I0BMI3_9BACI</name>
<gene>
    <name evidence="1" type="ORF">SAMN05216389_10567</name>
</gene>
<dbReference type="RefSeq" id="WP_090868304.1">
    <property type="nucleotide sequence ID" value="NZ_FOHE01000005.1"/>
</dbReference>
<sequence>MLLQYKNEQLNLNNSEFSIITIFEKIDETIKENDVIFSHLIIDGREVYENHEEYMKNRINSISNIEIVTRSTSEMILETMETIYDYLERAVPSLKVIIDESYERFSDKTWTGIDQLAEGMQWILQFATFTKNTQQPSHWDNIEKSIKECEVGFTQLIDAIEDNDTVLIIDILSYELTPAFESLQKYLEMSLRDKEYLNNAN</sequence>
<keyword evidence="2" id="KW-1185">Reference proteome</keyword>
<dbReference type="OrthoDB" id="1683192at2"/>
<evidence type="ECO:0000313" key="2">
    <source>
        <dbReference type="Proteomes" id="UP000198618"/>
    </source>
</evidence>
<dbReference type="AlphaFoldDB" id="A0A1I0BMI3"/>
<dbReference type="EMBL" id="FOHE01000005">
    <property type="protein sequence ID" value="SET07494.1"/>
    <property type="molecule type" value="Genomic_DNA"/>
</dbReference>
<accession>A0A1I0BMI3</accession>
<proteinExistence type="predicted"/>
<dbReference type="STRING" id="930131.SAMN05216389_10567"/>
<dbReference type="Proteomes" id="UP000198618">
    <property type="component" value="Unassembled WGS sequence"/>
</dbReference>